<dbReference type="PROSITE" id="PS00211">
    <property type="entry name" value="ABC_TRANSPORTER_1"/>
    <property type="match status" value="1"/>
</dbReference>
<dbReference type="InterPro" id="IPR013563">
    <property type="entry name" value="Oligopep_ABC_C"/>
</dbReference>
<dbReference type="InterPro" id="IPR027417">
    <property type="entry name" value="P-loop_NTPase"/>
</dbReference>
<evidence type="ECO:0000256" key="3">
    <source>
        <dbReference type="ARBA" id="ARBA00022741"/>
    </source>
</evidence>
<dbReference type="Pfam" id="PF00005">
    <property type="entry name" value="ABC_tran"/>
    <property type="match status" value="1"/>
</dbReference>
<dbReference type="CDD" id="cd03257">
    <property type="entry name" value="ABC_NikE_OppD_transporters"/>
    <property type="match status" value="1"/>
</dbReference>
<comment type="similarity">
    <text evidence="1">Belongs to the ABC transporter superfamily.</text>
</comment>
<dbReference type="InterPro" id="IPR003439">
    <property type="entry name" value="ABC_transporter-like_ATP-bd"/>
</dbReference>
<organism evidence="6 7">
    <name type="scientific">Paeniglutamicibacter terrestris</name>
    <dbReference type="NCBI Taxonomy" id="2723403"/>
    <lineage>
        <taxon>Bacteria</taxon>
        <taxon>Bacillati</taxon>
        <taxon>Actinomycetota</taxon>
        <taxon>Actinomycetes</taxon>
        <taxon>Micrococcales</taxon>
        <taxon>Micrococcaceae</taxon>
        <taxon>Paeniglutamicibacter</taxon>
    </lineage>
</organism>
<dbReference type="SMART" id="SM00382">
    <property type="entry name" value="AAA"/>
    <property type="match status" value="1"/>
</dbReference>
<gene>
    <name evidence="6" type="ORF">HED64_03620</name>
</gene>
<protein>
    <submittedName>
        <fullName evidence="6">ATP-binding cassette domain-containing protein</fullName>
    </submittedName>
</protein>
<evidence type="ECO:0000256" key="4">
    <source>
        <dbReference type="ARBA" id="ARBA00022840"/>
    </source>
</evidence>
<dbReference type="EMBL" id="JAAWVT010000001">
    <property type="protein sequence ID" value="NKG19800.1"/>
    <property type="molecule type" value="Genomic_DNA"/>
</dbReference>
<dbReference type="PROSITE" id="PS50893">
    <property type="entry name" value="ABC_TRANSPORTER_2"/>
    <property type="match status" value="1"/>
</dbReference>
<name>A0ABX1G298_9MICC</name>
<dbReference type="PANTHER" id="PTHR43776">
    <property type="entry name" value="TRANSPORT ATP-BINDING PROTEIN"/>
    <property type="match status" value="1"/>
</dbReference>
<dbReference type="InterPro" id="IPR003593">
    <property type="entry name" value="AAA+_ATPase"/>
</dbReference>
<keyword evidence="3" id="KW-0547">Nucleotide-binding</keyword>
<keyword evidence="7" id="KW-1185">Reference proteome</keyword>
<dbReference type="InterPro" id="IPR017871">
    <property type="entry name" value="ABC_transporter-like_CS"/>
</dbReference>
<evidence type="ECO:0000256" key="1">
    <source>
        <dbReference type="ARBA" id="ARBA00005417"/>
    </source>
</evidence>
<dbReference type="Gene3D" id="3.40.50.300">
    <property type="entry name" value="P-loop containing nucleotide triphosphate hydrolases"/>
    <property type="match status" value="1"/>
</dbReference>
<evidence type="ECO:0000256" key="2">
    <source>
        <dbReference type="ARBA" id="ARBA00022448"/>
    </source>
</evidence>
<keyword evidence="4 6" id="KW-0067">ATP-binding</keyword>
<dbReference type="SUPFAM" id="SSF52540">
    <property type="entry name" value="P-loop containing nucleoside triphosphate hydrolases"/>
    <property type="match status" value="1"/>
</dbReference>
<comment type="caution">
    <text evidence="6">The sequence shown here is derived from an EMBL/GenBank/DDBJ whole genome shotgun (WGS) entry which is preliminary data.</text>
</comment>
<dbReference type="Pfam" id="PF08352">
    <property type="entry name" value="oligo_HPY"/>
    <property type="match status" value="1"/>
</dbReference>
<dbReference type="PANTHER" id="PTHR43776:SF7">
    <property type="entry name" value="D,D-DIPEPTIDE TRANSPORT ATP-BINDING PROTEIN DDPF-RELATED"/>
    <property type="match status" value="1"/>
</dbReference>
<evidence type="ECO:0000313" key="6">
    <source>
        <dbReference type="EMBL" id="NKG19800.1"/>
    </source>
</evidence>
<reference evidence="6 7" key="1">
    <citation type="submission" date="2020-04" db="EMBL/GenBank/DDBJ databases">
        <title>Paeniglutamicibacter sp. ANT13_2, a novel actinomycete isolated from sediment in Antarctica.</title>
        <authorList>
            <person name="Sakdapetsiri C."/>
            <person name="Pinyakong O."/>
        </authorList>
    </citation>
    <scope>NUCLEOTIDE SEQUENCE [LARGE SCALE GENOMIC DNA]</scope>
    <source>
        <strain evidence="6 7">ANT13_2</strain>
    </source>
</reference>
<dbReference type="NCBIfam" id="TIGR01727">
    <property type="entry name" value="oligo_HPY"/>
    <property type="match status" value="1"/>
</dbReference>
<dbReference type="Proteomes" id="UP000746595">
    <property type="component" value="Unassembled WGS sequence"/>
</dbReference>
<sequence length="353" mass="37930">MANPGKNVLEVQDLSKSFTVSAGSGGSRKLKALDGISLSVGKGETLGLVGESGCGKSTLARTLMMLETPDSGSVRFDGADPFAFKGKELLAWRRRVQMVFQDPFASLNARMSAGQIISEPFATHKDLYRGSAARSKRLNELLDLVGLRSTDAYKTPQEFSGGQRQRIGIARALALGPDLLILDEPVSALDLSVQAQVLNLLNELQQQLGVSYIFISHDLSVVRHVTDRVAVMYLGRIIETGVTEDVFDRPLHPYTAALMSASPKLDPAMRPAKRIVLKGELPSPLDPPSGCRFRTRCWKAQDICASRRPEATGLGADGNISLGLPTIGPAERAHMAECHFPVSSPAEAGLVPA</sequence>
<dbReference type="GO" id="GO:0005524">
    <property type="term" value="F:ATP binding"/>
    <property type="evidence" value="ECO:0007669"/>
    <property type="project" value="UniProtKB-KW"/>
</dbReference>
<keyword evidence="2" id="KW-0813">Transport</keyword>
<accession>A0ABX1G298</accession>
<dbReference type="InterPro" id="IPR050319">
    <property type="entry name" value="ABC_transp_ATP-bind"/>
</dbReference>
<evidence type="ECO:0000313" key="7">
    <source>
        <dbReference type="Proteomes" id="UP000746595"/>
    </source>
</evidence>
<feature type="domain" description="ABC transporter" evidence="5">
    <location>
        <begin position="9"/>
        <end position="259"/>
    </location>
</feature>
<evidence type="ECO:0000259" key="5">
    <source>
        <dbReference type="PROSITE" id="PS50893"/>
    </source>
</evidence>
<proteinExistence type="inferred from homology"/>